<dbReference type="Proteomes" id="UP000011014">
    <property type="component" value="Unassembled WGS sequence"/>
</dbReference>
<name>E4YBE9_OIKDI</name>
<reference evidence="2" key="1">
    <citation type="journal article" date="2010" name="Science">
        <title>Plasticity of animal genome architecture unmasked by rapid evolution of a pelagic tunicate.</title>
        <authorList>
            <person name="Denoeud F."/>
            <person name="Henriet S."/>
            <person name="Mungpakdee S."/>
            <person name="Aury J.M."/>
            <person name="Da Silva C."/>
            <person name="Brinkmann H."/>
            <person name="Mikhaleva J."/>
            <person name="Olsen L.C."/>
            <person name="Jubin C."/>
            <person name="Canestro C."/>
            <person name="Bouquet J.M."/>
            <person name="Danks G."/>
            <person name="Poulain J."/>
            <person name="Campsteijn C."/>
            <person name="Adamski M."/>
            <person name="Cross I."/>
            <person name="Yadetie F."/>
            <person name="Muffato M."/>
            <person name="Louis A."/>
            <person name="Butcher S."/>
            <person name="Tsagkogeorga G."/>
            <person name="Konrad A."/>
            <person name="Singh S."/>
            <person name="Jensen M.F."/>
            <person name="Cong E.H."/>
            <person name="Eikeseth-Otteraa H."/>
            <person name="Noel B."/>
            <person name="Anthouard V."/>
            <person name="Porcel B.M."/>
            <person name="Kachouri-Lafond R."/>
            <person name="Nishino A."/>
            <person name="Ugolini M."/>
            <person name="Chourrout P."/>
            <person name="Nishida H."/>
            <person name="Aasland R."/>
            <person name="Huzurbazar S."/>
            <person name="Westhof E."/>
            <person name="Delsuc F."/>
            <person name="Lehrach H."/>
            <person name="Reinhardt R."/>
            <person name="Weissenbach J."/>
            <person name="Roy S.W."/>
            <person name="Artiguenave F."/>
            <person name="Postlethwait J.H."/>
            <person name="Manak J.R."/>
            <person name="Thompson E.M."/>
            <person name="Jaillon O."/>
            <person name="Du Pasquier L."/>
            <person name="Boudinot P."/>
            <person name="Liberles D.A."/>
            <person name="Volff J.N."/>
            <person name="Philippe H."/>
            <person name="Lenhard B."/>
            <person name="Roest Crollius H."/>
            <person name="Wincker P."/>
            <person name="Chourrout D."/>
        </authorList>
    </citation>
    <scope>NUCLEOTIDE SEQUENCE [LARGE SCALE GENOMIC DNA]</scope>
</reference>
<dbReference type="GO" id="GO:0005737">
    <property type="term" value="C:cytoplasm"/>
    <property type="evidence" value="ECO:0007669"/>
    <property type="project" value="TreeGrafter"/>
</dbReference>
<dbReference type="SUPFAM" id="SSF117281">
    <property type="entry name" value="Kelch motif"/>
    <property type="match status" value="1"/>
</dbReference>
<gene>
    <name evidence="2" type="ORF">GSOID_T00020746001</name>
</gene>
<keyword evidence="1" id="KW-0880">Kelch repeat</keyword>
<dbReference type="GO" id="GO:0003682">
    <property type="term" value="F:chromatin binding"/>
    <property type="evidence" value="ECO:0007669"/>
    <property type="project" value="InterPro"/>
</dbReference>
<accession>E4YBE9</accession>
<protein>
    <submittedName>
        <fullName evidence="2">Uncharacterized protein</fullName>
    </submittedName>
</protein>
<dbReference type="InterPro" id="IPR006652">
    <property type="entry name" value="Kelch_1"/>
</dbReference>
<dbReference type="SMART" id="SM00612">
    <property type="entry name" value="Kelch"/>
    <property type="match status" value="1"/>
</dbReference>
<dbReference type="EMBL" id="FN654377">
    <property type="protein sequence ID" value="CBY32886.1"/>
    <property type="molecule type" value="Genomic_DNA"/>
</dbReference>
<dbReference type="PANTHER" id="PTHR46461">
    <property type="entry name" value="KELCH DOMAIN-CONTAINING PROTEIN 3"/>
    <property type="match status" value="1"/>
</dbReference>
<dbReference type="InterPro" id="IPR015915">
    <property type="entry name" value="Kelch-typ_b-propeller"/>
</dbReference>
<evidence type="ECO:0000313" key="2">
    <source>
        <dbReference type="EMBL" id="CBY32886.1"/>
    </source>
</evidence>
<dbReference type="AlphaFoldDB" id="E4YBE9"/>
<dbReference type="CDD" id="cd23539">
    <property type="entry name" value="TFP_LU_ECD_CinHb4_like"/>
    <property type="match status" value="1"/>
</dbReference>
<proteinExistence type="predicted"/>
<organism evidence="2">
    <name type="scientific">Oikopleura dioica</name>
    <name type="common">Tunicate</name>
    <dbReference type="NCBI Taxonomy" id="34765"/>
    <lineage>
        <taxon>Eukaryota</taxon>
        <taxon>Metazoa</taxon>
        <taxon>Chordata</taxon>
        <taxon>Tunicata</taxon>
        <taxon>Appendicularia</taxon>
        <taxon>Copelata</taxon>
        <taxon>Oikopleuridae</taxon>
        <taxon>Oikopleura</taxon>
    </lineage>
</organism>
<evidence type="ECO:0000256" key="1">
    <source>
        <dbReference type="ARBA" id="ARBA00022441"/>
    </source>
</evidence>
<dbReference type="InterPro" id="IPR052637">
    <property type="entry name" value="KLHDC3-like"/>
</dbReference>
<dbReference type="Gene3D" id="2.120.10.80">
    <property type="entry name" value="Kelch-type beta propeller"/>
    <property type="match status" value="1"/>
</dbReference>
<dbReference type="PANTHER" id="PTHR46461:SF1">
    <property type="entry name" value="KELCH DOMAIN-CONTAINING PROTEIN 3"/>
    <property type="match status" value="1"/>
</dbReference>
<sequence length="449" mass="50575">MEHIGLEKQAFSAESECLPHNKVRRERFTISTTSEGMIAIGGHNSYLDAPQKSTEIYQSGEWSIGPSLPEARYGHQTVVFQNAVFVFGGLVEQEAAILKLDNFQSYWAKVGRMRNPVRLKFNAILKGPEVFIYGGKCEKIGKRKFRKEETYDVCNPQVEIFDLSSYRSKAIEYDFPGNSDAQALLYEEIKTENIDDDEKPQPAAIVDTKDEFETNKTEVEYLRNDVDAQEQLEEDEEPLELLLDFIESKDNQKNGEVEDAEEFEELEVFPVYTEESESEEYEISIPSLLPSFSLPKGNLQDLLSLRKRPSLFPIEDELFGKNQVSENENEFLGAGQARSGGGNGISCWNCNSADPSTCASSFTTCEYGEVCYLRVEMYDRVTTKISAGCAASDSCEVQKAQNFRFNLPQTLSRLNQCRPLTPFVSSVCRQCCATANCNSNIPSDLNGWL</sequence>